<name>A0AAJ8KXU9_9TREE</name>
<evidence type="ECO:0000256" key="5">
    <source>
        <dbReference type="ARBA" id="ARBA00022679"/>
    </source>
</evidence>
<feature type="domain" description="Protein arginine N-methyltransferase 3-like C2H2 zinc finger" evidence="14">
    <location>
        <begin position="72"/>
        <end position="117"/>
    </location>
</feature>
<dbReference type="GO" id="GO:0005829">
    <property type="term" value="C:cytosol"/>
    <property type="evidence" value="ECO:0007669"/>
    <property type="project" value="UniProtKB-SubCell"/>
</dbReference>
<dbReference type="AlphaFoldDB" id="A0AAJ8KXU9"/>
<evidence type="ECO:0000256" key="2">
    <source>
        <dbReference type="ARBA" id="ARBA00011925"/>
    </source>
</evidence>
<dbReference type="CDD" id="cd02440">
    <property type="entry name" value="AdoMet_MTases"/>
    <property type="match status" value="1"/>
</dbReference>
<dbReference type="InterPro" id="IPR055135">
    <property type="entry name" value="PRMT_dom"/>
</dbReference>
<keyword evidence="8" id="KW-0863">Zinc-finger</keyword>
<evidence type="ECO:0000256" key="12">
    <source>
        <dbReference type="PROSITE-ProRule" id="PRU01015"/>
    </source>
</evidence>
<dbReference type="GeneID" id="28970979"/>
<dbReference type="KEGG" id="kdj:28970979"/>
<dbReference type="InterPro" id="IPR049482">
    <property type="entry name" value="ANM3-like_C2H2_Zf"/>
</dbReference>
<evidence type="ECO:0000256" key="9">
    <source>
        <dbReference type="ARBA" id="ARBA00022833"/>
    </source>
</evidence>
<dbReference type="RefSeq" id="XP_065825891.1">
    <property type="nucleotide sequence ID" value="XM_065969819.1"/>
</dbReference>
<protein>
    <recommendedName>
        <fullName evidence="2">type I protein arginine methyltransferase</fullName>
        <ecNumber evidence="2">2.1.1.319</ecNumber>
    </recommendedName>
</protein>
<keyword evidence="6 12" id="KW-0949">S-adenosyl-L-methionine</keyword>
<dbReference type="Gene3D" id="2.70.160.11">
    <property type="entry name" value="Hnrnp arginine n-methyltransferase1"/>
    <property type="match status" value="1"/>
</dbReference>
<dbReference type="PANTHER" id="PTHR11006:SF53">
    <property type="entry name" value="PROTEIN ARGININE N-METHYLTRANSFERASE 3"/>
    <property type="match status" value="1"/>
</dbReference>
<dbReference type="GO" id="GO:0042054">
    <property type="term" value="F:histone methyltransferase activity"/>
    <property type="evidence" value="ECO:0007669"/>
    <property type="project" value="TreeGrafter"/>
</dbReference>
<keyword evidence="3" id="KW-0963">Cytoplasm</keyword>
<evidence type="ECO:0000256" key="3">
    <source>
        <dbReference type="ARBA" id="ARBA00022490"/>
    </source>
</evidence>
<dbReference type="Gene3D" id="3.40.50.150">
    <property type="entry name" value="Vaccinia Virus protein VP39"/>
    <property type="match status" value="1"/>
</dbReference>
<dbReference type="EMBL" id="CP144540">
    <property type="protein sequence ID" value="WWC65771.1"/>
    <property type="molecule type" value="Genomic_DNA"/>
</dbReference>
<feature type="region of interest" description="Disordered" evidence="13">
    <location>
        <begin position="1"/>
        <end position="25"/>
    </location>
</feature>
<gene>
    <name evidence="16" type="ORF">I303_108393</name>
</gene>
<evidence type="ECO:0000256" key="6">
    <source>
        <dbReference type="ARBA" id="ARBA00022691"/>
    </source>
</evidence>
<organism evidence="16 17">
    <name type="scientific">Kwoniella dejecticola CBS 10117</name>
    <dbReference type="NCBI Taxonomy" id="1296121"/>
    <lineage>
        <taxon>Eukaryota</taxon>
        <taxon>Fungi</taxon>
        <taxon>Dikarya</taxon>
        <taxon>Basidiomycota</taxon>
        <taxon>Agaricomycotina</taxon>
        <taxon>Tremellomycetes</taxon>
        <taxon>Tremellales</taxon>
        <taxon>Cryptococcaceae</taxon>
        <taxon>Kwoniella</taxon>
    </lineage>
</organism>
<dbReference type="PROSITE" id="PS51678">
    <property type="entry name" value="SAM_MT_PRMT"/>
    <property type="match status" value="1"/>
</dbReference>
<comment type="subcellular location">
    <subcellularLocation>
        <location evidence="1">Cytoplasm</location>
        <location evidence="1">Cytosol</location>
    </subcellularLocation>
</comment>
<sequence>MSYQVNVPAGTGSISSSSSVSGHDDDRISDWASSLGEARQTKSLFDETVLPSPEAALEHDANVWDFNLHESCEKLGLDMFGRIRLINLIRNAGLTKDQIDALSPTDPLFKDDSLLIPVIPDDPLLQYDPDDDWSDDEDAAPPAQSASGPSAAQTLSKPDNSRVAQLEAELEKVRKDLASMRLLISKTVGVEDDEESPVQGSQEEAVSNENSGQGKGKGKGKAVERDDDTHYFHSYEENDIHEIMLKDTVRTVSYARFILSNPQIFKDAVVMDVGCGTGILSMFAAKAGAKHVYAIEASGLAVKARENIRKNGFADTITVIQGKVEDIELPVKQVDVIVSEWMGYMLLYESMLDSVLVARDRFLAPGGLMAPSQTRLVISAITGDRVWKERVAFWPSVYGFDLSTMQAPAFDEGLTEVVDKEEVVTSEAIVRDINSHNATIKSLDFHSSFTLNATAGAGPSQTQTIKAFLTHFDTFFSPLSGEASHVSPEEEVEILPFGDNEFEAPVQPLESSEKGRQVSFTTGPRGKYTHWKQVVFLLRKHITLGPDQRIDGRFFCKKSPTNSRELDVEIHYRVCDGEGGDAEGSYDVQCYKVR</sequence>
<evidence type="ECO:0000256" key="11">
    <source>
        <dbReference type="ARBA" id="ARBA00049303"/>
    </source>
</evidence>
<evidence type="ECO:0000313" key="17">
    <source>
        <dbReference type="Proteomes" id="UP000078595"/>
    </source>
</evidence>
<dbReference type="Proteomes" id="UP000078595">
    <property type="component" value="Chromosome 11"/>
</dbReference>
<dbReference type="FunFam" id="3.40.50.150:FF:000003">
    <property type="entry name" value="Blast:Protein arginine N-methyltransferase 1"/>
    <property type="match status" value="1"/>
</dbReference>
<evidence type="ECO:0000256" key="8">
    <source>
        <dbReference type="ARBA" id="ARBA00022771"/>
    </source>
</evidence>
<dbReference type="GO" id="GO:0035242">
    <property type="term" value="F:protein-arginine omega-N asymmetric methyltransferase activity"/>
    <property type="evidence" value="ECO:0007669"/>
    <property type="project" value="UniProtKB-EC"/>
</dbReference>
<evidence type="ECO:0000256" key="7">
    <source>
        <dbReference type="ARBA" id="ARBA00022723"/>
    </source>
</evidence>
<feature type="region of interest" description="Disordered" evidence="13">
    <location>
        <begin position="190"/>
        <end position="224"/>
    </location>
</feature>
<keyword evidence="7" id="KW-0479">Metal-binding</keyword>
<evidence type="ECO:0000256" key="1">
    <source>
        <dbReference type="ARBA" id="ARBA00004514"/>
    </source>
</evidence>
<dbReference type="Pfam" id="PF22528">
    <property type="entry name" value="PRMT_C"/>
    <property type="match status" value="2"/>
</dbReference>
<proteinExistence type="predicted"/>
<dbReference type="GO" id="GO:0032259">
    <property type="term" value="P:methylation"/>
    <property type="evidence" value="ECO:0007669"/>
    <property type="project" value="UniProtKB-KW"/>
</dbReference>
<dbReference type="PANTHER" id="PTHR11006">
    <property type="entry name" value="PROTEIN ARGININE N-METHYLTRANSFERASE"/>
    <property type="match status" value="1"/>
</dbReference>
<comment type="catalytic activity">
    <reaction evidence="11">
        <text>L-arginyl-[protein] + S-adenosyl-L-methionine = N(omega)-methyl-L-arginyl-[protein] + S-adenosyl-L-homocysteine + H(+)</text>
        <dbReference type="Rhea" id="RHEA:48100"/>
        <dbReference type="Rhea" id="RHEA-COMP:10532"/>
        <dbReference type="Rhea" id="RHEA-COMP:11990"/>
        <dbReference type="ChEBI" id="CHEBI:15378"/>
        <dbReference type="ChEBI" id="CHEBI:29965"/>
        <dbReference type="ChEBI" id="CHEBI:57856"/>
        <dbReference type="ChEBI" id="CHEBI:59789"/>
        <dbReference type="ChEBI" id="CHEBI:65280"/>
    </reaction>
    <physiologicalReaction direction="left-to-right" evidence="11">
        <dbReference type="Rhea" id="RHEA:48101"/>
    </physiologicalReaction>
</comment>
<dbReference type="EC" id="2.1.1.319" evidence="2"/>
<feature type="compositionally biased region" description="Low complexity" evidence="13">
    <location>
        <begin position="140"/>
        <end position="153"/>
    </location>
</feature>
<feature type="region of interest" description="Disordered" evidence="13">
    <location>
        <begin position="125"/>
        <end position="162"/>
    </location>
</feature>
<evidence type="ECO:0000259" key="14">
    <source>
        <dbReference type="Pfam" id="PF21137"/>
    </source>
</evidence>
<dbReference type="InterPro" id="IPR036236">
    <property type="entry name" value="Znf_C2H2_sf"/>
</dbReference>
<comment type="catalytic activity">
    <reaction evidence="10">
        <text>L-arginyl-[protein] + 2 S-adenosyl-L-methionine = N(omega),N(omega)-dimethyl-L-arginyl-[protein] + 2 S-adenosyl-L-homocysteine + 2 H(+)</text>
        <dbReference type="Rhea" id="RHEA:48096"/>
        <dbReference type="Rhea" id="RHEA-COMP:10532"/>
        <dbReference type="Rhea" id="RHEA-COMP:11991"/>
        <dbReference type="ChEBI" id="CHEBI:15378"/>
        <dbReference type="ChEBI" id="CHEBI:29965"/>
        <dbReference type="ChEBI" id="CHEBI:57856"/>
        <dbReference type="ChEBI" id="CHEBI:59789"/>
        <dbReference type="ChEBI" id="CHEBI:61897"/>
        <dbReference type="EC" id="2.1.1.319"/>
    </reaction>
    <physiologicalReaction direction="left-to-right" evidence="10">
        <dbReference type="Rhea" id="RHEA:48097"/>
    </physiologicalReaction>
</comment>
<evidence type="ECO:0000259" key="15">
    <source>
        <dbReference type="Pfam" id="PF22528"/>
    </source>
</evidence>
<accession>A0AAJ8KXU9</accession>
<reference evidence="16" key="2">
    <citation type="submission" date="2024-02" db="EMBL/GenBank/DDBJ databases">
        <title>Comparative genomics of Cryptococcus and Kwoniella reveals pathogenesis evolution and contrasting modes of karyotype evolution via chromosome fusion or intercentromeric recombination.</title>
        <authorList>
            <person name="Coelho M.A."/>
            <person name="David-Palma M."/>
            <person name="Shea T."/>
            <person name="Bowers K."/>
            <person name="McGinley-Smith S."/>
            <person name="Mohammad A.W."/>
            <person name="Gnirke A."/>
            <person name="Yurkov A.M."/>
            <person name="Nowrousian M."/>
            <person name="Sun S."/>
            <person name="Cuomo C.A."/>
            <person name="Heitman J."/>
        </authorList>
    </citation>
    <scope>NUCLEOTIDE SEQUENCE</scope>
    <source>
        <strain evidence="16">CBS 10117</strain>
    </source>
</reference>
<dbReference type="Pfam" id="PF21137">
    <property type="entry name" value="ANM3_C2H2_Zf"/>
    <property type="match status" value="1"/>
</dbReference>
<dbReference type="Pfam" id="PF06325">
    <property type="entry name" value="PrmA"/>
    <property type="match status" value="1"/>
</dbReference>
<dbReference type="GO" id="GO:0005634">
    <property type="term" value="C:nucleus"/>
    <property type="evidence" value="ECO:0007669"/>
    <property type="project" value="TreeGrafter"/>
</dbReference>
<evidence type="ECO:0000256" key="4">
    <source>
        <dbReference type="ARBA" id="ARBA00022603"/>
    </source>
</evidence>
<keyword evidence="4 12" id="KW-0489">Methyltransferase</keyword>
<evidence type="ECO:0000256" key="13">
    <source>
        <dbReference type="SAM" id="MobiDB-lite"/>
    </source>
</evidence>
<dbReference type="InterPro" id="IPR025799">
    <property type="entry name" value="Arg_MeTrfase"/>
</dbReference>
<dbReference type="GO" id="GO:0008270">
    <property type="term" value="F:zinc ion binding"/>
    <property type="evidence" value="ECO:0007669"/>
    <property type="project" value="UniProtKB-KW"/>
</dbReference>
<evidence type="ECO:0000256" key="10">
    <source>
        <dbReference type="ARBA" id="ARBA00047384"/>
    </source>
</evidence>
<evidence type="ECO:0000313" key="16">
    <source>
        <dbReference type="EMBL" id="WWC65771.1"/>
    </source>
</evidence>
<dbReference type="SUPFAM" id="SSF57667">
    <property type="entry name" value="beta-beta-alpha zinc fingers"/>
    <property type="match status" value="1"/>
</dbReference>
<feature type="domain" description="Protein arginine N-methyltransferase" evidence="15">
    <location>
        <begin position="376"/>
        <end position="480"/>
    </location>
</feature>
<dbReference type="SUPFAM" id="SSF53335">
    <property type="entry name" value="S-adenosyl-L-methionine-dependent methyltransferases"/>
    <property type="match status" value="1"/>
</dbReference>
<keyword evidence="9" id="KW-0862">Zinc</keyword>
<keyword evidence="17" id="KW-1185">Reference proteome</keyword>
<feature type="compositionally biased region" description="Polar residues" evidence="13">
    <location>
        <begin position="198"/>
        <end position="212"/>
    </location>
</feature>
<feature type="domain" description="Protein arginine N-methyltransferase" evidence="15">
    <location>
        <begin position="515"/>
        <end position="574"/>
    </location>
</feature>
<feature type="compositionally biased region" description="Acidic residues" evidence="13">
    <location>
        <begin position="128"/>
        <end position="139"/>
    </location>
</feature>
<dbReference type="InterPro" id="IPR029063">
    <property type="entry name" value="SAM-dependent_MTases_sf"/>
</dbReference>
<keyword evidence="5 12" id="KW-0808">Transferase</keyword>
<reference evidence="16" key="1">
    <citation type="submission" date="2013-07" db="EMBL/GenBank/DDBJ databases">
        <authorList>
            <consortium name="The Broad Institute Genome Sequencing Platform"/>
            <person name="Cuomo C."/>
            <person name="Litvintseva A."/>
            <person name="Chen Y."/>
            <person name="Heitman J."/>
            <person name="Sun S."/>
            <person name="Springer D."/>
            <person name="Dromer F."/>
            <person name="Young S.K."/>
            <person name="Zeng Q."/>
            <person name="Gargeya S."/>
            <person name="Fitzgerald M."/>
            <person name="Abouelleil A."/>
            <person name="Alvarado L."/>
            <person name="Berlin A.M."/>
            <person name="Chapman S.B."/>
            <person name="Dewar J."/>
            <person name="Goldberg J."/>
            <person name="Griggs A."/>
            <person name="Gujja S."/>
            <person name="Hansen M."/>
            <person name="Howarth C."/>
            <person name="Imamovic A."/>
            <person name="Larimer J."/>
            <person name="McCowan C."/>
            <person name="Murphy C."/>
            <person name="Pearson M."/>
            <person name="Priest M."/>
            <person name="Roberts A."/>
            <person name="Saif S."/>
            <person name="Shea T."/>
            <person name="Sykes S."/>
            <person name="Wortman J."/>
            <person name="Nusbaum C."/>
            <person name="Birren B."/>
        </authorList>
    </citation>
    <scope>NUCLEOTIDE SEQUENCE</scope>
    <source>
        <strain evidence="16">CBS 10117</strain>
    </source>
</reference>